<proteinExistence type="predicted"/>
<gene>
    <name evidence="2" type="ORF">QOL99_16760</name>
</gene>
<evidence type="ECO:0000313" key="2">
    <source>
        <dbReference type="EMBL" id="MDL2345785.1"/>
    </source>
</evidence>
<feature type="non-terminal residue" evidence="2">
    <location>
        <position position="1"/>
    </location>
</feature>
<name>A0ABT7JMU2_9DEIO</name>
<organism evidence="2 3">
    <name type="scientific">Deinococcus rhizophilus</name>
    <dbReference type="NCBI Taxonomy" id="3049544"/>
    <lineage>
        <taxon>Bacteria</taxon>
        <taxon>Thermotogati</taxon>
        <taxon>Deinococcota</taxon>
        <taxon>Deinococci</taxon>
        <taxon>Deinococcales</taxon>
        <taxon>Deinococcaceae</taxon>
        <taxon>Deinococcus</taxon>
    </lineage>
</organism>
<dbReference type="Pfam" id="PF02875">
    <property type="entry name" value="Mur_ligase_C"/>
    <property type="match status" value="1"/>
</dbReference>
<dbReference type="RefSeq" id="WP_285525515.1">
    <property type="nucleotide sequence ID" value="NZ_JASNGB010000296.1"/>
</dbReference>
<dbReference type="InterPro" id="IPR036615">
    <property type="entry name" value="Mur_ligase_C_dom_sf"/>
</dbReference>
<accession>A0ABT7JMU2</accession>
<evidence type="ECO:0000313" key="3">
    <source>
        <dbReference type="Proteomes" id="UP001302059"/>
    </source>
</evidence>
<sequence length="158" mass="16260">WRLGVGESAIRAGAARVIWPGRLEVLPWQGGQVLLDGAHNPAGAQALAAALGELGAGALPVIFGAASGKDVAGVAAALREIASEVILTRAQLSPRAVPPAELAPSFAGLPLRLADSPREALALLPDGEMAVVCGSLYLIGEVRPLLLGEGTEHRERWQ</sequence>
<keyword evidence="3" id="KW-1185">Reference proteome</keyword>
<reference evidence="2 3" key="1">
    <citation type="submission" date="2023-05" db="EMBL/GenBank/DDBJ databases">
        <authorList>
            <person name="Gao F."/>
        </authorList>
    </citation>
    <scope>NUCLEOTIDE SEQUENCE [LARGE SCALE GENOMIC DNA]</scope>
    <source>
        <strain evidence="2 3">MIMF12</strain>
    </source>
</reference>
<dbReference type="Gene3D" id="3.90.190.20">
    <property type="entry name" value="Mur ligase, C-terminal domain"/>
    <property type="match status" value="1"/>
</dbReference>
<evidence type="ECO:0000259" key="1">
    <source>
        <dbReference type="Pfam" id="PF02875"/>
    </source>
</evidence>
<dbReference type="SUPFAM" id="SSF53244">
    <property type="entry name" value="MurD-like peptide ligases, peptide-binding domain"/>
    <property type="match status" value="1"/>
</dbReference>
<dbReference type="EMBL" id="JASNGB010000296">
    <property type="protein sequence ID" value="MDL2345785.1"/>
    <property type="molecule type" value="Genomic_DNA"/>
</dbReference>
<dbReference type="Proteomes" id="UP001302059">
    <property type="component" value="Unassembled WGS sequence"/>
</dbReference>
<protein>
    <submittedName>
        <fullName evidence="2">Cyanophycin synthetase</fullName>
    </submittedName>
</protein>
<dbReference type="InterPro" id="IPR004101">
    <property type="entry name" value="Mur_ligase_C"/>
</dbReference>
<comment type="caution">
    <text evidence="2">The sequence shown here is derived from an EMBL/GenBank/DDBJ whole genome shotgun (WGS) entry which is preliminary data.</text>
</comment>
<feature type="domain" description="Mur ligase C-terminal" evidence="1">
    <location>
        <begin position="21"/>
        <end position="135"/>
    </location>
</feature>